<feature type="coiled-coil region" evidence="11">
    <location>
        <begin position="72"/>
        <end position="133"/>
    </location>
</feature>
<reference evidence="12 13" key="1">
    <citation type="submission" date="2018-05" db="EMBL/GenBank/DDBJ databases">
        <title>Genomic Encyclopedia of Type Strains, Phase IV (KMG-IV): sequencing the most valuable type-strain genomes for metagenomic binning, comparative biology and taxonomic classification.</title>
        <authorList>
            <person name="Goeker M."/>
        </authorList>
    </citation>
    <scope>NUCLEOTIDE SEQUENCE [LARGE SCALE GENOMIC DNA]</scope>
    <source>
        <strain evidence="12 13">DSM 29661</strain>
    </source>
</reference>
<dbReference type="NCBIfam" id="TIGR02473">
    <property type="entry name" value="flagell_FliJ"/>
    <property type="match status" value="1"/>
</dbReference>
<dbReference type="GO" id="GO:0044781">
    <property type="term" value="P:bacterial-type flagellum organization"/>
    <property type="evidence" value="ECO:0007669"/>
    <property type="project" value="UniProtKB-KW"/>
</dbReference>
<dbReference type="InterPro" id="IPR018006">
    <property type="entry name" value="Flag_FliJ_proteobac"/>
</dbReference>
<accession>A0A318KWP5</accession>
<protein>
    <recommendedName>
        <fullName evidence="3">Flagellar FliJ protein</fullName>
    </recommendedName>
</protein>
<dbReference type="InterPro" id="IPR053716">
    <property type="entry name" value="Flag_assembly_chemotaxis_eff"/>
</dbReference>
<evidence type="ECO:0000256" key="6">
    <source>
        <dbReference type="ARBA" id="ARBA00022500"/>
    </source>
</evidence>
<evidence type="ECO:0000256" key="9">
    <source>
        <dbReference type="ARBA" id="ARBA00023136"/>
    </source>
</evidence>
<keyword evidence="12" id="KW-0969">Cilium</keyword>
<evidence type="ECO:0000313" key="12">
    <source>
        <dbReference type="EMBL" id="PXX77633.1"/>
    </source>
</evidence>
<evidence type="ECO:0000256" key="2">
    <source>
        <dbReference type="ARBA" id="ARBA00010004"/>
    </source>
</evidence>
<sequence>MPVSKYELLIRLAAEKCDDAAHAMNAARQRMETARQRLQQLAQFLADYLHRRIARGEQGMSSGQWVDYQQFIERLQEAIDLQRREVDSSQIAYDKATAAWQEARKKLKALEKLQEQEELRARLREAKREQKQTDEFAARIFRESRSRI</sequence>
<dbReference type="OrthoDB" id="6465096at2"/>
<dbReference type="InterPro" id="IPR012823">
    <property type="entry name" value="Flagell_FliJ"/>
</dbReference>
<dbReference type="RefSeq" id="WP_110391308.1">
    <property type="nucleotide sequence ID" value="NZ_CALCOA010000244.1"/>
</dbReference>
<evidence type="ECO:0000256" key="5">
    <source>
        <dbReference type="ARBA" id="ARBA00022475"/>
    </source>
</evidence>
<evidence type="ECO:0000256" key="10">
    <source>
        <dbReference type="ARBA" id="ARBA00023225"/>
    </source>
</evidence>
<evidence type="ECO:0000256" key="3">
    <source>
        <dbReference type="ARBA" id="ARBA00020392"/>
    </source>
</evidence>
<comment type="caution">
    <text evidence="12">The sequence shown here is derived from an EMBL/GenBank/DDBJ whole genome shotgun (WGS) entry which is preliminary data.</text>
</comment>
<evidence type="ECO:0000313" key="13">
    <source>
        <dbReference type="Proteomes" id="UP000247555"/>
    </source>
</evidence>
<dbReference type="EMBL" id="QJKI01000016">
    <property type="protein sequence ID" value="PXX77633.1"/>
    <property type="molecule type" value="Genomic_DNA"/>
</dbReference>
<keyword evidence="6" id="KW-0145">Chemotaxis</keyword>
<dbReference type="GO" id="GO:0071973">
    <property type="term" value="P:bacterial-type flagellum-dependent cell motility"/>
    <property type="evidence" value="ECO:0007669"/>
    <property type="project" value="InterPro"/>
</dbReference>
<dbReference type="GO" id="GO:0005886">
    <property type="term" value="C:plasma membrane"/>
    <property type="evidence" value="ECO:0007669"/>
    <property type="project" value="UniProtKB-SubCell"/>
</dbReference>
<keyword evidence="13" id="KW-1185">Reference proteome</keyword>
<keyword evidence="4" id="KW-0813">Transport</keyword>
<dbReference type="GO" id="GO:0009288">
    <property type="term" value="C:bacterial-type flagellum"/>
    <property type="evidence" value="ECO:0007669"/>
    <property type="project" value="InterPro"/>
</dbReference>
<comment type="similarity">
    <text evidence="2">Belongs to the FliJ family.</text>
</comment>
<dbReference type="GO" id="GO:0003774">
    <property type="term" value="F:cytoskeletal motor activity"/>
    <property type="evidence" value="ECO:0007669"/>
    <property type="project" value="InterPro"/>
</dbReference>
<dbReference type="PIRSF" id="PIRSF019404">
    <property type="entry name" value="FliJ"/>
    <property type="match status" value="1"/>
</dbReference>
<keyword evidence="5" id="KW-1003">Cell membrane</keyword>
<keyword evidence="11" id="KW-0175">Coiled coil</keyword>
<name>A0A318KWP5_9NEIS</name>
<evidence type="ECO:0000256" key="11">
    <source>
        <dbReference type="SAM" id="Coils"/>
    </source>
</evidence>
<keyword evidence="9" id="KW-0472">Membrane</keyword>
<gene>
    <name evidence="12" type="ORF">DFR34_11612</name>
</gene>
<dbReference type="Proteomes" id="UP000247555">
    <property type="component" value="Unassembled WGS sequence"/>
</dbReference>
<evidence type="ECO:0000256" key="4">
    <source>
        <dbReference type="ARBA" id="ARBA00022448"/>
    </source>
</evidence>
<feature type="coiled-coil region" evidence="11">
    <location>
        <begin position="17"/>
        <end position="44"/>
    </location>
</feature>
<evidence type="ECO:0000256" key="7">
    <source>
        <dbReference type="ARBA" id="ARBA00022795"/>
    </source>
</evidence>
<proteinExistence type="inferred from homology"/>
<evidence type="ECO:0000256" key="1">
    <source>
        <dbReference type="ARBA" id="ARBA00004413"/>
    </source>
</evidence>
<dbReference type="PANTHER" id="PTHR38786">
    <property type="entry name" value="FLAGELLAR FLIJ PROTEIN"/>
    <property type="match status" value="1"/>
</dbReference>
<dbReference type="AlphaFoldDB" id="A0A318KWP5"/>
<keyword evidence="12" id="KW-0282">Flagellum</keyword>
<keyword evidence="7" id="KW-1005">Bacterial flagellum biogenesis</keyword>
<comment type="subcellular location">
    <subcellularLocation>
        <location evidence="1">Cell membrane</location>
        <topology evidence="1">Peripheral membrane protein</topology>
        <orientation evidence="1">Cytoplasmic side</orientation>
    </subcellularLocation>
</comment>
<dbReference type="Pfam" id="PF02050">
    <property type="entry name" value="FliJ"/>
    <property type="match status" value="1"/>
</dbReference>
<keyword evidence="8" id="KW-0653">Protein transport</keyword>
<evidence type="ECO:0000256" key="8">
    <source>
        <dbReference type="ARBA" id="ARBA00022927"/>
    </source>
</evidence>
<dbReference type="GO" id="GO:0015031">
    <property type="term" value="P:protein transport"/>
    <property type="evidence" value="ECO:0007669"/>
    <property type="project" value="UniProtKB-KW"/>
</dbReference>
<dbReference type="InterPro" id="IPR052570">
    <property type="entry name" value="FliJ"/>
</dbReference>
<keyword evidence="12" id="KW-0966">Cell projection</keyword>
<dbReference type="GO" id="GO:0006935">
    <property type="term" value="P:chemotaxis"/>
    <property type="evidence" value="ECO:0007669"/>
    <property type="project" value="UniProtKB-KW"/>
</dbReference>
<dbReference type="PANTHER" id="PTHR38786:SF1">
    <property type="entry name" value="FLAGELLAR FLIJ PROTEIN"/>
    <property type="match status" value="1"/>
</dbReference>
<dbReference type="Gene3D" id="1.10.287.1700">
    <property type="match status" value="1"/>
</dbReference>
<organism evidence="12 13">
    <name type="scientific">Rivihabitans pingtungensis</name>
    <dbReference type="NCBI Taxonomy" id="1054498"/>
    <lineage>
        <taxon>Bacteria</taxon>
        <taxon>Pseudomonadati</taxon>
        <taxon>Pseudomonadota</taxon>
        <taxon>Betaproteobacteria</taxon>
        <taxon>Neisseriales</taxon>
        <taxon>Aquaspirillaceae</taxon>
        <taxon>Rivihabitans</taxon>
    </lineage>
</organism>
<keyword evidence="10" id="KW-1006">Bacterial flagellum protein export</keyword>
<dbReference type="PRINTS" id="PR01004">
    <property type="entry name" value="FLGFLIJ"/>
</dbReference>